<keyword evidence="9" id="KW-1185">Reference proteome</keyword>
<evidence type="ECO:0000256" key="5">
    <source>
        <dbReference type="ARBA" id="ARBA00022989"/>
    </source>
</evidence>
<dbReference type="InterPro" id="IPR002758">
    <property type="entry name" value="Cation_antiport_E"/>
</dbReference>
<keyword evidence="6 7" id="KW-0472">Membrane</keyword>
<reference evidence="8 9" key="1">
    <citation type="journal article" date="2015" name="Genome Announc.">
        <title>Virulence Factor Genes Detected in the Complete Genome Sequence of Corynebacterium uterequi DSM 45634, Isolated from the Uterus of a Maiden Mare.</title>
        <authorList>
            <person name="Ruckert C."/>
            <person name="Kriete M."/>
            <person name="Jaenicke S."/>
            <person name="Winkler A."/>
            <person name="Tauch A."/>
        </authorList>
    </citation>
    <scope>NUCLEOTIDE SEQUENCE [LARGE SCALE GENOMIC DNA]</scope>
    <source>
        <strain evidence="8 9">DSM 45634</strain>
    </source>
</reference>
<protein>
    <submittedName>
        <fullName evidence="8">Multisubunit sodium/proton antiporter, MrpE subunit</fullName>
    </submittedName>
</protein>
<organism evidence="8 9">
    <name type="scientific">Corynebacterium uterequi</name>
    <dbReference type="NCBI Taxonomy" id="1072256"/>
    <lineage>
        <taxon>Bacteria</taxon>
        <taxon>Bacillati</taxon>
        <taxon>Actinomycetota</taxon>
        <taxon>Actinomycetes</taxon>
        <taxon>Mycobacteriales</taxon>
        <taxon>Corynebacteriaceae</taxon>
        <taxon>Corynebacterium</taxon>
    </lineage>
</organism>
<accession>A0A0G3HIX8</accession>
<feature type="transmembrane region" description="Helical" evidence="7">
    <location>
        <begin position="12"/>
        <end position="31"/>
    </location>
</feature>
<evidence type="ECO:0000256" key="1">
    <source>
        <dbReference type="ARBA" id="ARBA00004651"/>
    </source>
</evidence>
<dbReference type="PATRIC" id="fig|1072256.5.peg.1901"/>
<feature type="transmembrane region" description="Helical" evidence="7">
    <location>
        <begin position="37"/>
        <end position="56"/>
    </location>
</feature>
<dbReference type="KEGG" id="cut:CUTER_09650"/>
<name>A0A0G3HIX8_9CORY</name>
<proteinExistence type="inferred from homology"/>
<dbReference type="Proteomes" id="UP000035548">
    <property type="component" value="Chromosome"/>
</dbReference>
<evidence type="ECO:0000256" key="3">
    <source>
        <dbReference type="ARBA" id="ARBA00022475"/>
    </source>
</evidence>
<dbReference type="Pfam" id="PF01899">
    <property type="entry name" value="MNHE"/>
    <property type="match status" value="1"/>
</dbReference>
<dbReference type="GO" id="GO:0005886">
    <property type="term" value="C:plasma membrane"/>
    <property type="evidence" value="ECO:0007669"/>
    <property type="project" value="UniProtKB-SubCell"/>
</dbReference>
<dbReference type="AlphaFoldDB" id="A0A0G3HIX8"/>
<evidence type="ECO:0000256" key="4">
    <source>
        <dbReference type="ARBA" id="ARBA00022692"/>
    </source>
</evidence>
<dbReference type="STRING" id="1072256.CUTER_09650"/>
<dbReference type="NCBIfam" id="NF006521">
    <property type="entry name" value="PRK08965.1-5"/>
    <property type="match status" value="1"/>
</dbReference>
<evidence type="ECO:0000256" key="6">
    <source>
        <dbReference type="ARBA" id="ARBA00023136"/>
    </source>
</evidence>
<comment type="subcellular location">
    <subcellularLocation>
        <location evidence="1">Cell membrane</location>
        <topology evidence="1">Multi-pass membrane protein</topology>
    </subcellularLocation>
</comment>
<keyword evidence="5 7" id="KW-1133">Transmembrane helix</keyword>
<dbReference type="PANTHER" id="PTHR34584:SF1">
    <property type="entry name" value="NA(+)_H(+) ANTIPORTER SUBUNIT E1"/>
    <property type="match status" value="1"/>
</dbReference>
<evidence type="ECO:0000256" key="2">
    <source>
        <dbReference type="ARBA" id="ARBA00006228"/>
    </source>
</evidence>
<evidence type="ECO:0000313" key="8">
    <source>
        <dbReference type="EMBL" id="AKK11898.1"/>
    </source>
</evidence>
<keyword evidence="4 7" id="KW-0812">Transmembrane</keyword>
<evidence type="ECO:0000256" key="7">
    <source>
        <dbReference type="SAM" id="Phobius"/>
    </source>
</evidence>
<gene>
    <name evidence="8" type="ORF">CUTER_09650</name>
</gene>
<reference evidence="9" key="2">
    <citation type="submission" date="2015-05" db="EMBL/GenBank/DDBJ databases">
        <title>Complete genome sequence of Corynebacterium uterequi DSM 45634, isolated from the uterus of a maiden mare.</title>
        <authorList>
            <person name="Ruckert C."/>
            <person name="Albersmeier A."/>
            <person name="Winkler A."/>
            <person name="Tauch A."/>
        </authorList>
    </citation>
    <scope>NUCLEOTIDE SEQUENCE [LARGE SCALE GENOMIC DNA]</scope>
    <source>
        <strain evidence="9">DSM 45634</strain>
    </source>
</reference>
<dbReference type="EMBL" id="CP011546">
    <property type="protein sequence ID" value="AKK11898.1"/>
    <property type="molecule type" value="Genomic_DNA"/>
</dbReference>
<dbReference type="RefSeq" id="WP_047260215.1">
    <property type="nucleotide sequence ID" value="NZ_CP011546.1"/>
</dbReference>
<dbReference type="GO" id="GO:0008324">
    <property type="term" value="F:monoatomic cation transmembrane transporter activity"/>
    <property type="evidence" value="ECO:0007669"/>
    <property type="project" value="InterPro"/>
</dbReference>
<dbReference type="PANTHER" id="PTHR34584">
    <property type="entry name" value="NA(+)/H(+) ANTIPORTER SUBUNIT E1"/>
    <property type="match status" value="1"/>
</dbReference>
<dbReference type="OrthoDB" id="3556991at2"/>
<evidence type="ECO:0000313" key="9">
    <source>
        <dbReference type="Proteomes" id="UP000035548"/>
    </source>
</evidence>
<keyword evidence="3" id="KW-1003">Cell membrane</keyword>
<comment type="similarity">
    <text evidence="2">Belongs to the CPA3 antiporters (TC 2.A.63) subunit E family.</text>
</comment>
<sequence>MLRKIRQRLRPLFILWTIAMWCLLMGEVTWANLLAGLGVGVLVAVALPLPAMPIAGIKVHWGLLLAFIAEWLWDLLVASVKVAWLAVRRQDPPRTAIVTLPMRVANELVLYFACVSYNLQPGGTITDIDIANRTLTIHLLDADDDVDLQREANNVAELERRMIRIFERV</sequence>